<evidence type="ECO:0000256" key="9">
    <source>
        <dbReference type="ARBA" id="ARBA00022741"/>
    </source>
</evidence>
<dbReference type="PROSITE" id="PS50885">
    <property type="entry name" value="HAMP"/>
    <property type="match status" value="1"/>
</dbReference>
<dbReference type="CDD" id="cd00075">
    <property type="entry name" value="HATPase"/>
    <property type="match status" value="1"/>
</dbReference>
<reference evidence="18 19" key="1">
    <citation type="submission" date="2021-07" db="EMBL/GenBank/DDBJ databases">
        <title>Paraburkholderia edwinii protects Aspergillus sp. from phenazines by acting as a toxin sponge.</title>
        <authorList>
            <person name="Dahlstrom K.M."/>
            <person name="Newman D.K."/>
        </authorList>
    </citation>
    <scope>NUCLEOTIDE SEQUENCE [LARGE SCALE GENOMIC DNA]</scope>
    <source>
        <strain evidence="18 19">Pe01</strain>
    </source>
</reference>
<dbReference type="EC" id="2.7.13.3" evidence="3"/>
<dbReference type="PANTHER" id="PTHR44936">
    <property type="entry name" value="SENSOR PROTEIN CREC"/>
    <property type="match status" value="1"/>
</dbReference>
<keyword evidence="12 15" id="KW-1133">Transmembrane helix</keyword>
<dbReference type="Pfam" id="PF02518">
    <property type="entry name" value="HATPase_c"/>
    <property type="match status" value="1"/>
</dbReference>
<dbReference type="SUPFAM" id="SSF47384">
    <property type="entry name" value="Homodimeric domain of signal transducing histidine kinase"/>
    <property type="match status" value="1"/>
</dbReference>
<evidence type="ECO:0000256" key="8">
    <source>
        <dbReference type="ARBA" id="ARBA00022692"/>
    </source>
</evidence>
<dbReference type="InterPro" id="IPR004358">
    <property type="entry name" value="Sig_transdc_His_kin-like_C"/>
</dbReference>
<keyword evidence="4" id="KW-1003">Cell membrane</keyword>
<keyword evidence="6" id="KW-0597">Phosphoprotein</keyword>
<dbReference type="Gene3D" id="1.10.287.130">
    <property type="match status" value="1"/>
</dbReference>
<evidence type="ECO:0000313" key="19">
    <source>
        <dbReference type="Proteomes" id="UP000826462"/>
    </source>
</evidence>
<keyword evidence="13" id="KW-0902">Two-component regulatory system</keyword>
<evidence type="ECO:0000256" key="2">
    <source>
        <dbReference type="ARBA" id="ARBA00004429"/>
    </source>
</evidence>
<proteinExistence type="predicted"/>
<feature type="domain" description="HAMP" evidence="17">
    <location>
        <begin position="245"/>
        <end position="297"/>
    </location>
</feature>
<evidence type="ECO:0000259" key="16">
    <source>
        <dbReference type="PROSITE" id="PS50109"/>
    </source>
</evidence>
<dbReference type="PANTHER" id="PTHR44936:SF5">
    <property type="entry name" value="SENSOR HISTIDINE KINASE ENVZ"/>
    <property type="match status" value="1"/>
</dbReference>
<feature type="transmembrane region" description="Helical" evidence="15">
    <location>
        <begin position="38"/>
        <end position="62"/>
    </location>
</feature>
<feature type="domain" description="Histidine kinase" evidence="16">
    <location>
        <begin position="305"/>
        <end position="500"/>
    </location>
</feature>
<dbReference type="Pfam" id="PF00672">
    <property type="entry name" value="HAMP"/>
    <property type="match status" value="1"/>
</dbReference>
<organism evidence="18 19">
    <name type="scientific">Paraburkholderia edwinii</name>
    <dbReference type="NCBI Taxonomy" id="2861782"/>
    <lineage>
        <taxon>Bacteria</taxon>
        <taxon>Pseudomonadati</taxon>
        <taxon>Pseudomonadota</taxon>
        <taxon>Betaproteobacteria</taxon>
        <taxon>Burkholderiales</taxon>
        <taxon>Burkholderiaceae</taxon>
        <taxon>Paraburkholderia</taxon>
    </lineage>
</organism>
<dbReference type="SUPFAM" id="SSF55874">
    <property type="entry name" value="ATPase domain of HSP90 chaperone/DNA topoisomerase II/histidine kinase"/>
    <property type="match status" value="1"/>
</dbReference>
<keyword evidence="5" id="KW-0997">Cell inner membrane</keyword>
<dbReference type="InterPro" id="IPR036890">
    <property type="entry name" value="HATPase_C_sf"/>
</dbReference>
<dbReference type="InterPro" id="IPR005467">
    <property type="entry name" value="His_kinase_dom"/>
</dbReference>
<dbReference type="InterPro" id="IPR050980">
    <property type="entry name" value="2C_sensor_his_kinase"/>
</dbReference>
<keyword evidence="8 15" id="KW-0812">Transmembrane</keyword>
<dbReference type="InterPro" id="IPR036097">
    <property type="entry name" value="HisK_dim/P_sf"/>
</dbReference>
<dbReference type="EMBL" id="CP080096">
    <property type="protein sequence ID" value="QYD71866.1"/>
    <property type="molecule type" value="Genomic_DNA"/>
</dbReference>
<keyword evidence="10" id="KW-0418">Kinase</keyword>
<dbReference type="PROSITE" id="PS50109">
    <property type="entry name" value="HIS_KIN"/>
    <property type="match status" value="1"/>
</dbReference>
<comment type="catalytic activity">
    <reaction evidence="1">
        <text>ATP + protein L-histidine = ADP + protein N-phospho-L-histidine.</text>
        <dbReference type="EC" id="2.7.13.3"/>
    </reaction>
</comment>
<dbReference type="SMART" id="SM00304">
    <property type="entry name" value="HAMP"/>
    <property type="match status" value="1"/>
</dbReference>
<keyword evidence="19" id="KW-1185">Reference proteome</keyword>
<evidence type="ECO:0000256" key="4">
    <source>
        <dbReference type="ARBA" id="ARBA00022475"/>
    </source>
</evidence>
<protein>
    <recommendedName>
        <fullName evidence="3">histidine kinase</fullName>
        <ecNumber evidence="3">2.7.13.3</ecNumber>
    </recommendedName>
</protein>
<evidence type="ECO:0000256" key="6">
    <source>
        <dbReference type="ARBA" id="ARBA00022553"/>
    </source>
</evidence>
<dbReference type="InterPro" id="IPR003594">
    <property type="entry name" value="HATPase_dom"/>
</dbReference>
<evidence type="ECO:0000313" key="18">
    <source>
        <dbReference type="EMBL" id="QYD71866.1"/>
    </source>
</evidence>
<evidence type="ECO:0000256" key="1">
    <source>
        <dbReference type="ARBA" id="ARBA00000085"/>
    </source>
</evidence>
<evidence type="ECO:0000256" key="3">
    <source>
        <dbReference type="ARBA" id="ARBA00012438"/>
    </source>
</evidence>
<keyword evidence="11" id="KW-0067">ATP-binding</keyword>
<evidence type="ECO:0000256" key="11">
    <source>
        <dbReference type="ARBA" id="ARBA00022840"/>
    </source>
</evidence>
<evidence type="ECO:0000256" key="15">
    <source>
        <dbReference type="SAM" id="Phobius"/>
    </source>
</evidence>
<evidence type="ECO:0000256" key="13">
    <source>
        <dbReference type="ARBA" id="ARBA00023012"/>
    </source>
</evidence>
<comment type="subcellular location">
    <subcellularLocation>
        <location evidence="2">Cell inner membrane</location>
        <topology evidence="2">Multi-pass membrane protein</topology>
    </subcellularLocation>
</comment>
<dbReference type="InterPro" id="IPR003661">
    <property type="entry name" value="HisK_dim/P_dom"/>
</dbReference>
<dbReference type="Pfam" id="PF00512">
    <property type="entry name" value="HisKA"/>
    <property type="match status" value="1"/>
</dbReference>
<evidence type="ECO:0000256" key="14">
    <source>
        <dbReference type="ARBA" id="ARBA00023136"/>
    </source>
</evidence>
<sequence length="500" mass="55310">MRRSRLGRFGSRLQSRSWPRFVPRFVPRFLRCLWPDTLFGRLVMILAIGMFAGQVLTSTIWFDTHESRTLEVPARLFASRLADTARLIALAPDDAARRALAQQLGDPKYQIAWIAAKAPGVDATSTAGFRREPIVQRVIGDLIRGVLARRLGAPPEIRLLEANVHDDSGKRGGILNLFDSPMPTGDFHVQLKLHGTGWSGWLDVRANEGQADALTEPHSLALDYLVRIYLIRFTAVCVLAFIAVRFAVQPLRQLAKAAEALGRNIHRPPLPVTGPSEVRSAAQSFNAMQQQLADSIAQRTRFLTAVSHDLRSPLTRLRLRAEMLPDPVWRERLRGDLDEMEAMVTSTLDAVQGIEITETRHEIDLDSMLEGLAQDLREAGHAVSIAGRAGRPVPGYPRNLKRCLQNLLDNAVRYGERADVQITDTGRSVRIVISDRGPGIADAALRERVFEPYVRLASKEGTGLGLTISRSIAAAHGGTLTLENRAERGLDAVLSLPRED</sequence>
<evidence type="ECO:0000256" key="5">
    <source>
        <dbReference type="ARBA" id="ARBA00022519"/>
    </source>
</evidence>
<dbReference type="SMART" id="SM00388">
    <property type="entry name" value="HisKA"/>
    <property type="match status" value="1"/>
</dbReference>
<keyword evidence="7" id="KW-0808">Transferase</keyword>
<dbReference type="CDD" id="cd00082">
    <property type="entry name" value="HisKA"/>
    <property type="match status" value="1"/>
</dbReference>
<dbReference type="Gene3D" id="3.30.565.10">
    <property type="entry name" value="Histidine kinase-like ATPase, C-terminal domain"/>
    <property type="match status" value="1"/>
</dbReference>
<name>A0ABX8UTB4_9BURK</name>
<evidence type="ECO:0000256" key="10">
    <source>
        <dbReference type="ARBA" id="ARBA00022777"/>
    </source>
</evidence>
<dbReference type="PRINTS" id="PR00344">
    <property type="entry name" value="BCTRLSENSOR"/>
</dbReference>
<accession>A0ABX8UTB4</accession>
<keyword evidence="14 15" id="KW-0472">Membrane</keyword>
<dbReference type="Proteomes" id="UP000826462">
    <property type="component" value="Chromosome 2"/>
</dbReference>
<dbReference type="CDD" id="cd06225">
    <property type="entry name" value="HAMP"/>
    <property type="match status" value="1"/>
</dbReference>
<dbReference type="SMART" id="SM00387">
    <property type="entry name" value="HATPase_c"/>
    <property type="match status" value="1"/>
</dbReference>
<dbReference type="InterPro" id="IPR003660">
    <property type="entry name" value="HAMP_dom"/>
</dbReference>
<evidence type="ECO:0000256" key="7">
    <source>
        <dbReference type="ARBA" id="ARBA00022679"/>
    </source>
</evidence>
<evidence type="ECO:0000259" key="17">
    <source>
        <dbReference type="PROSITE" id="PS50885"/>
    </source>
</evidence>
<evidence type="ECO:0000256" key="12">
    <source>
        <dbReference type="ARBA" id="ARBA00022989"/>
    </source>
</evidence>
<keyword evidence="9" id="KW-0547">Nucleotide-binding</keyword>
<gene>
    <name evidence="18" type="ORF">KZJ38_33415</name>
</gene>